<protein>
    <submittedName>
        <fullName evidence="3">Uncharacterized protein</fullName>
    </submittedName>
</protein>
<dbReference type="RefSeq" id="WP_015929794.1">
    <property type="nucleotide sequence ID" value="NC_011894.1"/>
</dbReference>
<proteinExistence type="predicted"/>
<keyword evidence="2" id="KW-0732">Signal</keyword>
<sequence>MRVTSLALIPLTIAFLGAPAYAQETFKAWGHEFLVPGRAAPVSATAAPRRFDTLTTGGIGSPRSFTSSERAEPKIPAPASQEKRTLNVWGARIDVPSR</sequence>
<dbReference type="KEGG" id="mno:Mnod_3198"/>
<gene>
    <name evidence="3" type="ordered locus">Mnod_3198</name>
</gene>
<organism evidence="3 4">
    <name type="scientific">Methylobacterium nodulans (strain LMG 21967 / CNCM I-2342 / ORS 2060)</name>
    <dbReference type="NCBI Taxonomy" id="460265"/>
    <lineage>
        <taxon>Bacteria</taxon>
        <taxon>Pseudomonadati</taxon>
        <taxon>Pseudomonadota</taxon>
        <taxon>Alphaproteobacteria</taxon>
        <taxon>Hyphomicrobiales</taxon>
        <taxon>Methylobacteriaceae</taxon>
        <taxon>Methylobacterium</taxon>
    </lineage>
</organism>
<dbReference type="EMBL" id="CP001349">
    <property type="protein sequence ID" value="ACL58125.1"/>
    <property type="molecule type" value="Genomic_DNA"/>
</dbReference>
<keyword evidence="4" id="KW-1185">Reference proteome</keyword>
<name>B8IJS7_METNO</name>
<dbReference type="AlphaFoldDB" id="B8IJS7"/>
<accession>B8IJS7</accession>
<dbReference type="Proteomes" id="UP000008207">
    <property type="component" value="Chromosome"/>
</dbReference>
<dbReference type="HOGENOM" id="CLU_2317050_0_0_5"/>
<feature type="signal peptide" evidence="2">
    <location>
        <begin position="1"/>
        <end position="22"/>
    </location>
</feature>
<feature type="region of interest" description="Disordered" evidence="1">
    <location>
        <begin position="53"/>
        <end position="82"/>
    </location>
</feature>
<evidence type="ECO:0000313" key="4">
    <source>
        <dbReference type="Proteomes" id="UP000008207"/>
    </source>
</evidence>
<evidence type="ECO:0000313" key="3">
    <source>
        <dbReference type="EMBL" id="ACL58125.1"/>
    </source>
</evidence>
<reference evidence="3 4" key="1">
    <citation type="submission" date="2009-01" db="EMBL/GenBank/DDBJ databases">
        <title>Complete sequence of chromosome of Methylobacterium nodulans ORS 2060.</title>
        <authorList>
            <consortium name="US DOE Joint Genome Institute"/>
            <person name="Lucas S."/>
            <person name="Copeland A."/>
            <person name="Lapidus A."/>
            <person name="Glavina del Rio T."/>
            <person name="Dalin E."/>
            <person name="Tice H."/>
            <person name="Bruce D."/>
            <person name="Goodwin L."/>
            <person name="Pitluck S."/>
            <person name="Sims D."/>
            <person name="Brettin T."/>
            <person name="Detter J.C."/>
            <person name="Han C."/>
            <person name="Larimer F."/>
            <person name="Land M."/>
            <person name="Hauser L."/>
            <person name="Kyrpides N."/>
            <person name="Ivanova N."/>
            <person name="Marx C.J."/>
            <person name="Richardson P."/>
        </authorList>
    </citation>
    <scope>NUCLEOTIDE SEQUENCE [LARGE SCALE GENOMIC DNA]</scope>
    <source>
        <strain evidence="4">LMG 21967 / CNCM I-2342 / ORS 2060</strain>
    </source>
</reference>
<evidence type="ECO:0000256" key="2">
    <source>
        <dbReference type="SAM" id="SignalP"/>
    </source>
</evidence>
<dbReference type="STRING" id="460265.Mnod_3198"/>
<feature type="chain" id="PRO_5002871693" evidence="2">
    <location>
        <begin position="23"/>
        <end position="98"/>
    </location>
</feature>
<dbReference type="OrthoDB" id="8006107at2"/>
<evidence type="ECO:0000256" key="1">
    <source>
        <dbReference type="SAM" id="MobiDB-lite"/>
    </source>
</evidence>